<keyword evidence="2" id="KW-1185">Reference proteome</keyword>
<name>A0AAP5MCE8_9CYAN</name>
<proteinExistence type="predicted"/>
<evidence type="ECO:0000313" key="2">
    <source>
        <dbReference type="Proteomes" id="UP000667802"/>
    </source>
</evidence>
<dbReference type="AlphaFoldDB" id="A0AAP5MCE8"/>
<dbReference type="Proteomes" id="UP000667802">
    <property type="component" value="Unassembled WGS sequence"/>
</dbReference>
<sequence>MWISRADGIELRFYDDLENVLAIYRIDRGQLTSVVDNIPNLEFVGY</sequence>
<dbReference type="EMBL" id="JAALHA020000015">
    <property type="protein sequence ID" value="MDR9897949.1"/>
    <property type="molecule type" value="Genomic_DNA"/>
</dbReference>
<accession>A0AAP5MCE8</accession>
<gene>
    <name evidence="1" type="ORF">G7B40_025795</name>
</gene>
<evidence type="ECO:0000313" key="1">
    <source>
        <dbReference type="EMBL" id="MDR9897949.1"/>
    </source>
</evidence>
<comment type="caution">
    <text evidence="1">The sequence shown here is derived from an EMBL/GenBank/DDBJ whole genome shotgun (WGS) entry which is preliminary data.</text>
</comment>
<reference evidence="2" key="1">
    <citation type="journal article" date="2021" name="Science">
        <title>Hunting the eagle killer: A cyanobacterial neurotoxin causes vacuolar myelinopathy.</title>
        <authorList>
            <person name="Breinlinger S."/>
            <person name="Phillips T.J."/>
            <person name="Haram B.N."/>
            <person name="Mares J."/>
            <person name="Martinez Yerena J.A."/>
            <person name="Hrouzek P."/>
            <person name="Sobotka R."/>
            <person name="Henderson W.M."/>
            <person name="Schmieder P."/>
            <person name="Williams S.M."/>
            <person name="Lauderdale J.D."/>
            <person name="Wilde H.D."/>
            <person name="Gerrin W."/>
            <person name="Kust A."/>
            <person name="Washington J.W."/>
            <person name="Wagner C."/>
            <person name="Geier B."/>
            <person name="Liebeke M."/>
            <person name="Enke H."/>
            <person name="Niedermeyer T.H.J."/>
            <person name="Wilde S.B."/>
        </authorList>
    </citation>
    <scope>NUCLEOTIDE SEQUENCE [LARGE SCALE GENOMIC DNA]</scope>
    <source>
        <strain evidence="2">Thurmond2011</strain>
    </source>
</reference>
<organism evidence="1 2">
    <name type="scientific">Aetokthonos hydrillicola Thurmond2011</name>
    <dbReference type="NCBI Taxonomy" id="2712845"/>
    <lineage>
        <taxon>Bacteria</taxon>
        <taxon>Bacillati</taxon>
        <taxon>Cyanobacteriota</taxon>
        <taxon>Cyanophyceae</taxon>
        <taxon>Nostocales</taxon>
        <taxon>Hapalosiphonaceae</taxon>
        <taxon>Aetokthonos</taxon>
    </lineage>
</organism>
<protein>
    <submittedName>
        <fullName evidence="1">Uncharacterized protein</fullName>
    </submittedName>
</protein>